<dbReference type="AlphaFoldDB" id="A0A6J8BNU0"/>
<dbReference type="OrthoDB" id="6090904at2759"/>
<dbReference type="EMBL" id="CACVKT020003721">
    <property type="protein sequence ID" value="CAC5385483.1"/>
    <property type="molecule type" value="Genomic_DNA"/>
</dbReference>
<evidence type="ECO:0000256" key="1">
    <source>
        <dbReference type="SAM" id="SignalP"/>
    </source>
</evidence>
<keyword evidence="1" id="KW-0732">Signal</keyword>
<protein>
    <recommendedName>
        <fullName evidence="4">EGF-like domain-containing protein</fullName>
    </recommendedName>
</protein>
<evidence type="ECO:0008006" key="4">
    <source>
        <dbReference type="Google" id="ProtNLM"/>
    </source>
</evidence>
<feature type="chain" id="PRO_5026960893" description="EGF-like domain-containing protein" evidence="1">
    <location>
        <begin position="21"/>
        <end position="491"/>
    </location>
</feature>
<proteinExistence type="predicted"/>
<name>A0A6J8BNU0_MYTCO</name>
<gene>
    <name evidence="2" type="ORF">MCOR_21026</name>
</gene>
<sequence>MVFKFICLALLITFIPRASGVEKCNLKTESGEIKSACCADSEAKGNDCLTCLNGYTSEIGQHCIPCQNNTYGERCRNDCDCPVFEICHNVEGCVKLPTTTAISEYGDTSVKCYCSCDIIEGCVKIPTTTEMSVHETSDKTTYLRDLDISTSGKGTDRSLSVQAHLKTIRPPKTDLASAITCRQSSSSINDLDEDKLLSGKNLAILVIVNVESYTLKCPSQNSWKIRAKLMCNSTLKYFCLYNNVAGKYVEGCNGPDWDRKGSKRIFANSFTRGKCIQNRYQPFNFQTNGSMTDCIYARSHCNEGGQVVFNDGSTKDDRTCRCDYKKSYAFLRNPRHFCFCIPTEEDCSCYVKSCPVNVSLSQDYSCKKSGGKQNQTCTEITKFDKTLVGNEGENQISLGITSELTADEVNYLRMIHLLVRVACPVVRMYFDKEIQPDQLRKTLDKYRSEMVTRCRKNDTIINDFQWRLLYGPYIGQKVTSNDFDIRLMTYL</sequence>
<keyword evidence="3" id="KW-1185">Reference proteome</keyword>
<evidence type="ECO:0000313" key="2">
    <source>
        <dbReference type="EMBL" id="CAC5385483.1"/>
    </source>
</evidence>
<evidence type="ECO:0000313" key="3">
    <source>
        <dbReference type="Proteomes" id="UP000507470"/>
    </source>
</evidence>
<reference evidence="2 3" key="1">
    <citation type="submission" date="2020-06" db="EMBL/GenBank/DDBJ databases">
        <authorList>
            <person name="Li R."/>
            <person name="Bekaert M."/>
        </authorList>
    </citation>
    <scope>NUCLEOTIDE SEQUENCE [LARGE SCALE GENOMIC DNA]</scope>
    <source>
        <strain evidence="3">wild</strain>
    </source>
</reference>
<accession>A0A6J8BNU0</accession>
<feature type="signal peptide" evidence="1">
    <location>
        <begin position="1"/>
        <end position="20"/>
    </location>
</feature>
<dbReference type="Proteomes" id="UP000507470">
    <property type="component" value="Unassembled WGS sequence"/>
</dbReference>
<organism evidence="2 3">
    <name type="scientific">Mytilus coruscus</name>
    <name type="common">Sea mussel</name>
    <dbReference type="NCBI Taxonomy" id="42192"/>
    <lineage>
        <taxon>Eukaryota</taxon>
        <taxon>Metazoa</taxon>
        <taxon>Spiralia</taxon>
        <taxon>Lophotrochozoa</taxon>
        <taxon>Mollusca</taxon>
        <taxon>Bivalvia</taxon>
        <taxon>Autobranchia</taxon>
        <taxon>Pteriomorphia</taxon>
        <taxon>Mytilida</taxon>
        <taxon>Mytiloidea</taxon>
        <taxon>Mytilidae</taxon>
        <taxon>Mytilinae</taxon>
        <taxon>Mytilus</taxon>
    </lineage>
</organism>